<organism evidence="2 3">
    <name type="scientific">Campylobacter geochelonis</name>
    <dbReference type="NCBI Taxonomy" id="1780362"/>
    <lineage>
        <taxon>Bacteria</taxon>
        <taxon>Pseudomonadati</taxon>
        <taxon>Campylobacterota</taxon>
        <taxon>Epsilonproteobacteria</taxon>
        <taxon>Campylobacterales</taxon>
        <taxon>Campylobacteraceae</taxon>
        <taxon>Campylobacter</taxon>
    </lineage>
</organism>
<dbReference type="RefSeq" id="WP_075494379.1">
    <property type="nucleotide sequence ID" value="NZ_CP053844.1"/>
</dbReference>
<keyword evidence="3" id="KW-1185">Reference proteome</keyword>
<feature type="transmembrane region" description="Helical" evidence="1">
    <location>
        <begin position="55"/>
        <end position="78"/>
    </location>
</feature>
<proteinExistence type="predicted"/>
<evidence type="ECO:0000313" key="2">
    <source>
        <dbReference type="EMBL" id="CZE48470.1"/>
    </source>
</evidence>
<evidence type="ECO:0000313" key="3">
    <source>
        <dbReference type="Proteomes" id="UP000069632"/>
    </source>
</evidence>
<name>A0A128EHW2_9BACT</name>
<protein>
    <submittedName>
        <fullName evidence="2">Membrane protein</fullName>
    </submittedName>
</protein>
<dbReference type="OrthoDB" id="5343740at2"/>
<keyword evidence="1" id="KW-0812">Transmembrane</keyword>
<gene>
    <name evidence="2" type="ORF">ERS672216_01434</name>
</gene>
<evidence type="ECO:0000256" key="1">
    <source>
        <dbReference type="SAM" id="Phobius"/>
    </source>
</evidence>
<accession>A0A128EHW2</accession>
<feature type="transmembrane region" description="Helical" evidence="1">
    <location>
        <begin position="84"/>
        <end position="107"/>
    </location>
</feature>
<dbReference type="Proteomes" id="UP000069632">
    <property type="component" value="Unassembled WGS sequence"/>
</dbReference>
<sequence length="165" mass="19519">MKNKKLKDEIIDSMFIVSKKPVLFRDLLDANVAFNEGMLVDPAKLNFRFRYGRSYIVFGVICLVFLIPFIIITHSLFLKVDFHLSIIVSVLITALVFISFDLFKVWARKELTQRLIKSAWQVHFPYFAYEKYSQKVEEIYDEAVKKELPRRDLEQYVLDSLVKQD</sequence>
<keyword evidence="1" id="KW-1133">Transmembrane helix</keyword>
<reference evidence="2 3" key="1">
    <citation type="submission" date="2016-02" db="EMBL/GenBank/DDBJ databases">
        <authorList>
            <consortium name="Pathogen Informatics"/>
        </authorList>
    </citation>
    <scope>NUCLEOTIDE SEQUENCE [LARGE SCALE GENOMIC DNA]</scope>
    <source>
        <strain evidence="2 3">RC20</strain>
    </source>
</reference>
<keyword evidence="1" id="KW-0472">Membrane</keyword>
<dbReference type="AlphaFoldDB" id="A0A128EHW2"/>
<dbReference type="EMBL" id="FIZP01000008">
    <property type="protein sequence ID" value="CZE48470.1"/>
    <property type="molecule type" value="Genomic_DNA"/>
</dbReference>